<reference evidence="2 3" key="1">
    <citation type="submission" date="2019-01" db="EMBL/GenBank/DDBJ databases">
        <title>A draft genome assembly of the solar-powered sea slug Elysia chlorotica.</title>
        <authorList>
            <person name="Cai H."/>
            <person name="Li Q."/>
            <person name="Fang X."/>
            <person name="Li J."/>
            <person name="Curtis N.E."/>
            <person name="Altenburger A."/>
            <person name="Shibata T."/>
            <person name="Feng M."/>
            <person name="Maeda T."/>
            <person name="Schwartz J.A."/>
            <person name="Shigenobu S."/>
            <person name="Lundholm N."/>
            <person name="Nishiyama T."/>
            <person name="Yang H."/>
            <person name="Hasebe M."/>
            <person name="Li S."/>
            <person name="Pierce S.K."/>
            <person name="Wang J."/>
        </authorList>
    </citation>
    <scope>NUCLEOTIDE SEQUENCE [LARGE SCALE GENOMIC DNA]</scope>
    <source>
        <strain evidence="2">EC2010</strain>
        <tissue evidence="2">Whole organism of an adult</tissue>
    </source>
</reference>
<evidence type="ECO:0000313" key="2">
    <source>
        <dbReference type="EMBL" id="RUS69214.1"/>
    </source>
</evidence>
<dbReference type="Pfam" id="PF00069">
    <property type="entry name" value="Pkinase"/>
    <property type="match status" value="1"/>
</dbReference>
<protein>
    <recommendedName>
        <fullName evidence="1">Protein kinase domain-containing protein</fullName>
    </recommendedName>
</protein>
<dbReference type="InterPro" id="IPR000719">
    <property type="entry name" value="Prot_kinase_dom"/>
</dbReference>
<accession>A0A433SJH3</accession>
<organism evidence="2 3">
    <name type="scientific">Elysia chlorotica</name>
    <name type="common">Eastern emerald elysia</name>
    <name type="synonym">Sea slug</name>
    <dbReference type="NCBI Taxonomy" id="188477"/>
    <lineage>
        <taxon>Eukaryota</taxon>
        <taxon>Metazoa</taxon>
        <taxon>Spiralia</taxon>
        <taxon>Lophotrochozoa</taxon>
        <taxon>Mollusca</taxon>
        <taxon>Gastropoda</taxon>
        <taxon>Heterobranchia</taxon>
        <taxon>Euthyneura</taxon>
        <taxon>Panpulmonata</taxon>
        <taxon>Sacoglossa</taxon>
        <taxon>Placobranchoidea</taxon>
        <taxon>Plakobranchidae</taxon>
        <taxon>Elysia</taxon>
    </lineage>
</organism>
<comment type="caution">
    <text evidence="2">The sequence shown here is derived from an EMBL/GenBank/DDBJ whole genome shotgun (WGS) entry which is preliminary data.</text>
</comment>
<dbReference type="PROSITE" id="PS50011">
    <property type="entry name" value="PROTEIN_KINASE_DOM"/>
    <property type="match status" value="1"/>
</dbReference>
<dbReference type="Proteomes" id="UP000271974">
    <property type="component" value="Unassembled WGS sequence"/>
</dbReference>
<dbReference type="EMBL" id="RQTK01001776">
    <property type="protein sequence ID" value="RUS69214.1"/>
    <property type="molecule type" value="Genomic_DNA"/>
</dbReference>
<keyword evidence="3" id="KW-1185">Reference proteome</keyword>
<dbReference type="GO" id="GO:0005524">
    <property type="term" value="F:ATP binding"/>
    <property type="evidence" value="ECO:0007669"/>
    <property type="project" value="InterPro"/>
</dbReference>
<dbReference type="SUPFAM" id="SSF56112">
    <property type="entry name" value="Protein kinase-like (PK-like)"/>
    <property type="match status" value="1"/>
</dbReference>
<dbReference type="PROSITE" id="PS00108">
    <property type="entry name" value="PROTEIN_KINASE_ST"/>
    <property type="match status" value="1"/>
</dbReference>
<dbReference type="InterPro" id="IPR011009">
    <property type="entry name" value="Kinase-like_dom_sf"/>
</dbReference>
<evidence type="ECO:0000259" key="1">
    <source>
        <dbReference type="PROSITE" id="PS50011"/>
    </source>
</evidence>
<feature type="domain" description="Protein kinase" evidence="1">
    <location>
        <begin position="1"/>
        <end position="224"/>
    </location>
</feature>
<dbReference type="Gene3D" id="1.10.510.10">
    <property type="entry name" value="Transferase(Phosphotransferase) domain 1"/>
    <property type="match status" value="1"/>
</dbReference>
<dbReference type="PANTHER" id="PTHR24362:SF309">
    <property type="entry name" value="PROTEIN KINASE DOMAIN-CONTAINING PROTEIN"/>
    <property type="match status" value="1"/>
</dbReference>
<gene>
    <name evidence="2" type="ORF">EGW08_023021</name>
</gene>
<dbReference type="STRING" id="188477.A0A433SJH3"/>
<name>A0A433SJH3_ELYCH</name>
<proteinExistence type="predicted"/>
<sequence>AASHPHLVPCTLAAYCYEYGAIAMPYYPQGDLVLKGKQDPGRVHRLISQVARAVEYLHKRSVAHNDIKLENVFVDGSGRAHLGDMGLLLHVTDGSGTAVASEVGGTEDYWAPEIKEAGPDDKIDPFKCDVYALGVMYWALVTDQDFEAGTNFLGRLQVAEGVDLSPSQSPPCCRGEPAETPSFKDCPRGSPMLQALLSLAPFVFSVKALPPYPAVDKQPSDIFQ</sequence>
<dbReference type="SMART" id="SM00220">
    <property type="entry name" value="S_TKc"/>
    <property type="match status" value="1"/>
</dbReference>
<dbReference type="PANTHER" id="PTHR24362">
    <property type="entry name" value="SERINE/THREONINE-PROTEIN KINASE NEK"/>
    <property type="match status" value="1"/>
</dbReference>
<evidence type="ECO:0000313" key="3">
    <source>
        <dbReference type="Proteomes" id="UP000271974"/>
    </source>
</evidence>
<dbReference type="AlphaFoldDB" id="A0A433SJH3"/>
<dbReference type="OrthoDB" id="6125717at2759"/>
<dbReference type="InterPro" id="IPR008271">
    <property type="entry name" value="Ser/Thr_kinase_AS"/>
</dbReference>
<dbReference type="GO" id="GO:0004672">
    <property type="term" value="F:protein kinase activity"/>
    <property type="evidence" value="ECO:0007669"/>
    <property type="project" value="InterPro"/>
</dbReference>
<feature type="non-terminal residue" evidence="2">
    <location>
        <position position="1"/>
    </location>
</feature>